<name>A0A6A4XAM3_AMPAM</name>
<dbReference type="AlphaFoldDB" id="A0A6A4XAM3"/>
<evidence type="ECO:0000256" key="1">
    <source>
        <dbReference type="SAM" id="MobiDB-lite"/>
    </source>
</evidence>
<dbReference type="Gene3D" id="3.60.10.10">
    <property type="entry name" value="Endonuclease/exonuclease/phosphatase"/>
    <property type="match status" value="1"/>
</dbReference>
<protein>
    <submittedName>
        <fullName evidence="3">Protein angel 2</fullName>
    </submittedName>
</protein>
<dbReference type="Proteomes" id="UP000440578">
    <property type="component" value="Unassembled WGS sequence"/>
</dbReference>
<sequence length="651" mass="71718">MWTIFRVLLTDSVRPCSIHPKHLLGALCRHPSPLQPCCSINRDHPGVMSAQPEVKADVAESGHQLLAVTPPSAPELTGNRNSPTDSSASQAIQQGETQVKQSVTSPTRAVLPNRDSPKRKATDDRRPWSVSPPRSQQQAARDERGPSIERTSGGSSTPLQKSSPKRKRQQSESAVDIKMSGNMSHKSPAAENRDREALQTAAMKLMAALKRAGERSNASSELNGAQRTGQGSQQTGPKIRQQEIGTPGTAQQQRGADTHRLQNGAQSKQKPQVSGEEMLENVRIWEPVASAGRPPRQPPPGAGPEFTMVSYNVLSQHLYDLHPELYVGAQRDQTDWAVRAPRLWDQLTRLGADVRFNIIFKKRTGKDKMDGCALMFRESVFTLQDVATVEYMQPDCKALDRDNVGIVARLSGAGGELAVACTHLLYNPRRHDVKLAQVALLLAELDRLAWCGSRQTYLPILLAGDLNLEPHSPVYQFLTRGWLQYAGMSRRQLTPFGGGETLLGPLLPPQLGVTAYCRHVGVQMRRLYAQLSESEPERRRAERHMLAVRHSEHRHVPPPLPLQELTYEASAGFLAHGLQLGSVYRHGQRNKQEVTTTTAVSPPPGSARLELTSRFALPTAAVCRKLQPYPSAALPSDHLPLAARFRLVPPR</sequence>
<evidence type="ECO:0000259" key="2">
    <source>
        <dbReference type="Pfam" id="PF03372"/>
    </source>
</evidence>
<feature type="region of interest" description="Disordered" evidence="1">
    <location>
        <begin position="69"/>
        <end position="195"/>
    </location>
</feature>
<dbReference type="PANTHER" id="PTHR12121">
    <property type="entry name" value="CARBON CATABOLITE REPRESSOR PROTEIN 4"/>
    <property type="match status" value="1"/>
</dbReference>
<feature type="compositionally biased region" description="Polar residues" evidence="1">
    <location>
        <begin position="248"/>
        <end position="272"/>
    </location>
</feature>
<feature type="domain" description="Endonuclease/exonuclease/phosphatase" evidence="2">
    <location>
        <begin position="359"/>
        <end position="489"/>
    </location>
</feature>
<dbReference type="InterPro" id="IPR050410">
    <property type="entry name" value="CCR4/nocturin_mRNA_transcr"/>
</dbReference>
<feature type="region of interest" description="Disordered" evidence="1">
    <location>
        <begin position="210"/>
        <end position="277"/>
    </location>
</feature>
<organism evidence="3 4">
    <name type="scientific">Amphibalanus amphitrite</name>
    <name type="common">Striped barnacle</name>
    <name type="synonym">Balanus amphitrite</name>
    <dbReference type="NCBI Taxonomy" id="1232801"/>
    <lineage>
        <taxon>Eukaryota</taxon>
        <taxon>Metazoa</taxon>
        <taxon>Ecdysozoa</taxon>
        <taxon>Arthropoda</taxon>
        <taxon>Crustacea</taxon>
        <taxon>Multicrustacea</taxon>
        <taxon>Cirripedia</taxon>
        <taxon>Thoracica</taxon>
        <taxon>Thoracicalcarea</taxon>
        <taxon>Balanomorpha</taxon>
        <taxon>Balanoidea</taxon>
        <taxon>Balanidae</taxon>
        <taxon>Amphibalaninae</taxon>
        <taxon>Amphibalanus</taxon>
    </lineage>
</organism>
<feature type="compositionally biased region" description="Polar residues" evidence="1">
    <location>
        <begin position="216"/>
        <end position="236"/>
    </location>
</feature>
<dbReference type="GO" id="GO:0000175">
    <property type="term" value="F:3'-5'-RNA exonuclease activity"/>
    <property type="evidence" value="ECO:0007669"/>
    <property type="project" value="TreeGrafter"/>
</dbReference>
<evidence type="ECO:0000313" key="4">
    <source>
        <dbReference type="Proteomes" id="UP000440578"/>
    </source>
</evidence>
<dbReference type="EMBL" id="VIIS01000241">
    <property type="protein sequence ID" value="KAF0311392.1"/>
    <property type="molecule type" value="Genomic_DNA"/>
</dbReference>
<dbReference type="SUPFAM" id="SSF56219">
    <property type="entry name" value="DNase I-like"/>
    <property type="match status" value="1"/>
</dbReference>
<dbReference type="InterPro" id="IPR005135">
    <property type="entry name" value="Endo/exonuclease/phosphatase"/>
</dbReference>
<gene>
    <name evidence="3" type="primary">ANGEL2</name>
    <name evidence="3" type="ORF">FJT64_017789</name>
</gene>
<evidence type="ECO:0000313" key="3">
    <source>
        <dbReference type="EMBL" id="KAF0311392.1"/>
    </source>
</evidence>
<comment type="caution">
    <text evidence="3">The sequence shown here is derived from an EMBL/GenBank/DDBJ whole genome shotgun (WGS) entry which is preliminary data.</text>
</comment>
<proteinExistence type="predicted"/>
<feature type="compositionally biased region" description="Basic and acidic residues" evidence="1">
    <location>
        <begin position="115"/>
        <end position="127"/>
    </location>
</feature>
<dbReference type="Pfam" id="PF03372">
    <property type="entry name" value="Exo_endo_phos"/>
    <property type="match status" value="1"/>
</dbReference>
<reference evidence="3 4" key="1">
    <citation type="submission" date="2019-07" db="EMBL/GenBank/DDBJ databases">
        <title>Draft genome assembly of a fouling barnacle, Amphibalanus amphitrite (Darwin, 1854): The first reference genome for Thecostraca.</title>
        <authorList>
            <person name="Kim W."/>
        </authorList>
    </citation>
    <scope>NUCLEOTIDE SEQUENCE [LARGE SCALE GENOMIC DNA]</scope>
    <source>
        <strain evidence="3">SNU_AA5</strain>
        <tissue evidence="3">Soma without cirri and trophi</tissue>
    </source>
</reference>
<dbReference type="OrthoDB" id="10253982at2759"/>
<dbReference type="InterPro" id="IPR036691">
    <property type="entry name" value="Endo/exonu/phosph_ase_sf"/>
</dbReference>
<accession>A0A6A4XAM3</accession>
<dbReference type="PANTHER" id="PTHR12121:SF34">
    <property type="entry name" value="PROTEIN ANGEL"/>
    <property type="match status" value="1"/>
</dbReference>
<keyword evidence="4" id="KW-1185">Reference proteome</keyword>
<feature type="compositionally biased region" description="Polar residues" evidence="1">
    <location>
        <begin position="149"/>
        <end position="162"/>
    </location>
</feature>
<feature type="compositionally biased region" description="Polar residues" evidence="1">
    <location>
        <begin position="78"/>
        <end position="107"/>
    </location>
</feature>